<feature type="transmembrane region" description="Helical" evidence="3">
    <location>
        <begin position="46"/>
        <end position="63"/>
    </location>
</feature>
<dbReference type="NCBIfam" id="TIGR02227">
    <property type="entry name" value="sigpep_I_bact"/>
    <property type="match status" value="1"/>
</dbReference>
<dbReference type="EC" id="3.4.21.89" evidence="3"/>
<evidence type="ECO:0000256" key="2">
    <source>
        <dbReference type="ARBA" id="ARBA00019232"/>
    </source>
</evidence>
<keyword evidence="3" id="KW-0812">Transmembrane</keyword>
<evidence type="ECO:0000256" key="1">
    <source>
        <dbReference type="ARBA" id="ARBA00009370"/>
    </source>
</evidence>
<dbReference type="GO" id="GO:0004252">
    <property type="term" value="F:serine-type endopeptidase activity"/>
    <property type="evidence" value="ECO:0007669"/>
    <property type="project" value="InterPro"/>
</dbReference>
<evidence type="ECO:0000313" key="5">
    <source>
        <dbReference type="EMBL" id="NEM97223.1"/>
    </source>
</evidence>
<dbReference type="AlphaFoldDB" id="A0A6B3LMV5"/>
<dbReference type="InterPro" id="IPR019533">
    <property type="entry name" value="Peptidase_S26"/>
</dbReference>
<comment type="subcellular location">
    <subcellularLocation>
        <location evidence="3">Membrane</location>
        <topology evidence="3">Single-pass type II membrane protein</topology>
    </subcellularLocation>
</comment>
<feature type="domain" description="Peptidase S26" evidence="4">
    <location>
        <begin position="115"/>
        <end position="294"/>
    </location>
</feature>
<protein>
    <recommendedName>
        <fullName evidence="2 3">Signal peptidase I</fullName>
        <ecNumber evidence="3">3.4.21.89</ecNumber>
    </recommendedName>
</protein>
<dbReference type="RefSeq" id="WP_163913401.1">
    <property type="nucleotide sequence ID" value="NZ_JAAGWD010000002.1"/>
</dbReference>
<comment type="catalytic activity">
    <reaction evidence="3">
        <text>Cleavage of hydrophobic, N-terminal signal or leader sequences from secreted and periplasmic proteins.</text>
        <dbReference type="EC" id="3.4.21.89"/>
    </reaction>
</comment>
<dbReference type="SUPFAM" id="SSF51306">
    <property type="entry name" value="LexA/Signal peptidase"/>
    <property type="match status" value="1"/>
</dbReference>
<comment type="caution">
    <text evidence="5">The sequence shown here is derived from an EMBL/GenBank/DDBJ whole genome shotgun (WGS) entry which is preliminary data.</text>
</comment>
<keyword evidence="3 5" id="KW-0378">Hydrolase</keyword>
<accession>A0A6B3LMV5</accession>
<dbReference type="GO" id="GO:0016020">
    <property type="term" value="C:membrane"/>
    <property type="evidence" value="ECO:0007669"/>
    <property type="project" value="UniProtKB-SubCell"/>
</dbReference>
<evidence type="ECO:0000313" key="6">
    <source>
        <dbReference type="Proteomes" id="UP000474777"/>
    </source>
</evidence>
<reference evidence="5 6" key="1">
    <citation type="submission" date="2020-02" db="EMBL/GenBank/DDBJ databases">
        <authorList>
            <person name="Kim M.K."/>
        </authorList>
    </citation>
    <scope>NUCLEOTIDE SEQUENCE [LARGE SCALE GENOMIC DNA]</scope>
    <source>
        <strain evidence="5 6">BT327</strain>
    </source>
</reference>
<comment type="caution">
    <text evidence="3">Lacks conserved residue(s) required for the propagation of feature annotation.</text>
</comment>
<dbReference type="Proteomes" id="UP000474777">
    <property type="component" value="Unassembled WGS sequence"/>
</dbReference>
<keyword evidence="3" id="KW-1133">Transmembrane helix</keyword>
<keyword evidence="3" id="KW-0645">Protease</keyword>
<proteinExistence type="inferred from homology"/>
<dbReference type="InterPro" id="IPR000223">
    <property type="entry name" value="Pept_S26A_signal_pept_1"/>
</dbReference>
<dbReference type="GO" id="GO:0006465">
    <property type="term" value="P:signal peptide processing"/>
    <property type="evidence" value="ECO:0007669"/>
    <property type="project" value="InterPro"/>
</dbReference>
<dbReference type="PRINTS" id="PR00727">
    <property type="entry name" value="LEADERPTASE"/>
</dbReference>
<keyword evidence="3" id="KW-0472">Membrane</keyword>
<sequence>MSFLILIHELSDINQKMICQRKPIIASLLSVIPGLGQIYNGELGKAVLFLMLDLLVPIVFGLTGLLTKFYGYVVLAVFSICFILYRVIDGFLAAKKLNSYQLKPFNKLHIYLAYVAVIVVFRMIWDFSDFSGVQTYNIPTPSMQPTLQPGDRIAADLNYYNHNHIEAGDIVVFNSPQGGVWTFRVIGIPRDSIEIKDGKVIVNNILIETMPTKEYIADGVEAIEYEEKIHPNKTIKTLRYKEKRDDNTLSYGKMKVPDDEYFLMGDNRDNALDSRFIGTVKKEDILGRVVYSYWGNTVERININFLNK</sequence>
<evidence type="ECO:0000256" key="3">
    <source>
        <dbReference type="RuleBase" id="RU362042"/>
    </source>
</evidence>
<dbReference type="InterPro" id="IPR036286">
    <property type="entry name" value="LexA/Signal_pep-like_sf"/>
</dbReference>
<dbReference type="EMBL" id="JAAGWD010000002">
    <property type="protein sequence ID" value="NEM97223.1"/>
    <property type="molecule type" value="Genomic_DNA"/>
</dbReference>
<dbReference type="CDD" id="cd06530">
    <property type="entry name" value="S26_SPase_I"/>
    <property type="match status" value="1"/>
</dbReference>
<dbReference type="Gene3D" id="2.10.109.10">
    <property type="entry name" value="Umud Fragment, subunit A"/>
    <property type="match status" value="1"/>
</dbReference>
<comment type="similarity">
    <text evidence="1 3">Belongs to the peptidase S26 family.</text>
</comment>
<dbReference type="GO" id="GO:0009003">
    <property type="term" value="F:signal peptidase activity"/>
    <property type="evidence" value="ECO:0007669"/>
    <property type="project" value="UniProtKB-EC"/>
</dbReference>
<evidence type="ECO:0000259" key="4">
    <source>
        <dbReference type="Pfam" id="PF10502"/>
    </source>
</evidence>
<dbReference type="PANTHER" id="PTHR43390:SF1">
    <property type="entry name" value="CHLOROPLAST PROCESSING PEPTIDASE"/>
    <property type="match status" value="1"/>
</dbReference>
<organism evidence="5 6">
    <name type="scientific">Pontibacter burrus</name>
    <dbReference type="NCBI Taxonomy" id="2704466"/>
    <lineage>
        <taxon>Bacteria</taxon>
        <taxon>Pseudomonadati</taxon>
        <taxon>Bacteroidota</taxon>
        <taxon>Cytophagia</taxon>
        <taxon>Cytophagales</taxon>
        <taxon>Hymenobacteraceae</taxon>
        <taxon>Pontibacter</taxon>
    </lineage>
</organism>
<dbReference type="Pfam" id="PF10502">
    <property type="entry name" value="Peptidase_S26"/>
    <property type="match status" value="1"/>
</dbReference>
<keyword evidence="6" id="KW-1185">Reference proteome</keyword>
<name>A0A6B3LMV5_9BACT</name>
<feature type="transmembrane region" description="Helical" evidence="3">
    <location>
        <begin position="108"/>
        <end position="125"/>
    </location>
</feature>
<feature type="transmembrane region" description="Helical" evidence="3">
    <location>
        <begin position="69"/>
        <end position="88"/>
    </location>
</feature>
<gene>
    <name evidence="5" type="primary">lepB</name>
    <name evidence="5" type="ORF">GXP69_05920</name>
</gene>
<dbReference type="PANTHER" id="PTHR43390">
    <property type="entry name" value="SIGNAL PEPTIDASE I"/>
    <property type="match status" value="1"/>
</dbReference>